<dbReference type="SUPFAM" id="SSF52317">
    <property type="entry name" value="Class I glutamine amidotransferase-like"/>
    <property type="match status" value="1"/>
</dbReference>
<keyword evidence="3 12" id="KW-0963">Cytoplasm</keyword>
<feature type="binding site" evidence="12">
    <location>
        <position position="920"/>
    </location>
    <ligand>
        <name>ATP</name>
        <dbReference type="ChEBI" id="CHEBI:30616"/>
    </ligand>
</feature>
<comment type="caution">
    <text evidence="12">Lacks conserved residue(s) required for the propagation of feature annotation.</text>
</comment>
<dbReference type="Pfam" id="PF22689">
    <property type="entry name" value="FGAR-AT_PurM_N-like"/>
    <property type="match status" value="1"/>
</dbReference>
<dbReference type="FunFam" id="3.90.650.10:FF:000024">
    <property type="entry name" value="Phosphoribosylformylglycinamidine synthase"/>
    <property type="match status" value="1"/>
</dbReference>
<dbReference type="SUPFAM" id="SSF82697">
    <property type="entry name" value="PurS-like"/>
    <property type="match status" value="1"/>
</dbReference>
<evidence type="ECO:0000256" key="6">
    <source>
        <dbReference type="ARBA" id="ARBA00022741"/>
    </source>
</evidence>
<dbReference type="CDD" id="cd02204">
    <property type="entry name" value="PurL_repeat2"/>
    <property type="match status" value="1"/>
</dbReference>
<dbReference type="NCBIfam" id="TIGR01735">
    <property type="entry name" value="FGAM_synt"/>
    <property type="match status" value="1"/>
</dbReference>
<feature type="domain" description="PurM-like C-terminal" evidence="13">
    <location>
        <begin position="865"/>
        <end position="1022"/>
    </location>
</feature>
<dbReference type="CDD" id="cd02203">
    <property type="entry name" value="PurL_repeat1"/>
    <property type="match status" value="1"/>
</dbReference>
<dbReference type="InterPro" id="IPR036676">
    <property type="entry name" value="PurM-like_C_sf"/>
</dbReference>
<dbReference type="PANTHER" id="PTHR10099:SF1">
    <property type="entry name" value="PHOSPHORIBOSYLFORMYLGLYCINAMIDINE SYNTHASE"/>
    <property type="match status" value="1"/>
</dbReference>
<protein>
    <recommendedName>
        <fullName evidence="12">Phosphoribosylformylglycinamidine synthase</fullName>
        <shortName evidence="12">FGAM synthase</shortName>
        <shortName evidence="12">FGAMS</shortName>
        <ecNumber evidence="12">6.3.5.3</ecNumber>
    </recommendedName>
    <alternativeName>
        <fullName evidence="12">Formylglycinamide ribonucleotide amidotransferase</fullName>
        <shortName evidence="12">FGAR amidotransferase</shortName>
        <shortName evidence="12">FGAR-AT</shortName>
    </alternativeName>
</protein>
<gene>
    <name evidence="12 17" type="primary">purL</name>
    <name evidence="17" type="synonym">purI</name>
    <name evidence="17" type="ORF">H3H36_01620</name>
</gene>
<dbReference type="PANTHER" id="PTHR10099">
    <property type="entry name" value="PHOSPHORIBOSYLFORMYLGLYCINAMIDINE SYNTHASE"/>
    <property type="match status" value="1"/>
</dbReference>
<dbReference type="Gene3D" id="3.90.650.10">
    <property type="entry name" value="PurM-like C-terminal domain"/>
    <property type="match status" value="2"/>
</dbReference>
<dbReference type="InterPro" id="IPR010918">
    <property type="entry name" value="PurM-like_C_dom"/>
</dbReference>
<dbReference type="InterPro" id="IPR010073">
    <property type="entry name" value="PurL_large"/>
</dbReference>
<evidence type="ECO:0000259" key="13">
    <source>
        <dbReference type="Pfam" id="PF02769"/>
    </source>
</evidence>
<comment type="caution">
    <text evidence="17">The sequence shown here is derived from an EMBL/GenBank/DDBJ whole genome shotgun (WGS) entry which is preliminary data.</text>
</comment>
<evidence type="ECO:0000313" key="18">
    <source>
        <dbReference type="Proteomes" id="UP000566711"/>
    </source>
</evidence>
<sequence>MLILPGSNALSAFRSQRLLTQLQTVLPAVAAVQARYVHFIDAAAPLSADDSSRLGALLTYGEPAHAGHAEGAVEEFFVIPRFGTISPWASKATDIVHNCGMAHIKRVERGVAYRIILKAGFLGTGIGAVKKLSETETQAVAALLHDRMTESVLRHPDEAAALFRTLDARPLETVDVLGAGKQALEKANTDLGLAMSDDEIEYLDAAFTKAGRNPTDVELMMFAQANSEHCRHKIFNADWTIDGVAQDKSLFQMIKNTHLLQPKGTIVAYSDNSSIMEGAEVARFFPRGDKHEYAASTELTHTLMKVETHNHPTAISPFPGASTGAGGEIRDEGATGRGAKPKAGLTGFTVSNLMLPGAVQAWENAASVTAGAAHRDTTKVYGKPDRIASPLQIMIEGPLGGAAFSNEFGRPVLGGYFRTYEQNIGRQFAGASDTVLGYHKPIMIAGGIGNISAQHTHKNDIPVGSLLIQLGGPGMRIGMGGSAASSMATGTNTADLDFDSVQRGNPEMERRAQEVINGCWQMGPANPIISIHDVGAGGLSNAFPEITNDAKRGAIFDLRKIPLEESGMAPKEIWSNESQERYVLAIAPSDLPVFQALCERERCLFAVVGVATEERQLKLVDPELGNNPVDMPMDVLLGKPPKMQRDVHHVQNDFPAIDLTGMDLEEAAKRVLLLPTVGDKSFLITIGDRTVGGMSVRDQMVGPWQVPVADCAVTAMSFEGYLGEAMSMGERTPLAVIDAPASGRMAVGEAITNLAAAAIRDISDIKLSANWMAACGQPGQDAALYDTVKAVGMELCPALGISIPVGKDSLSMRTTWRDEKEEAKAVTSPVSLIVSAFAPVHDVRKSLTPQIKTDAGDTSIILIDLGRGKNRLGASALSLVMGQLGNETPDVDSAEDLKGFFAAIQQLNNDGKLLAYHDRSDGGLYATLAEMAFAGRAGLSINLDILTLDQGHGADQGDAKNWAGQIAERRNEQTIRALFAEELGAVIQVRADERSLVMDVLRSFNLGACSHIIGKPNDRGVIEFTRDAKTIYSQPRAALHRLWSETSWRIARLRDNPACADAEYDRLLDETDPGMTPKITFDLAENVAAPFLATGVRPRVAILREQGVNSHIETAYVMHQAGFTAVDVHMSDLIAGRVKLDDFQGIIAVGGFSYGDVLGAGEGWAKTILFNAALSEQFARFFARTDSFGLGVCNGCQMMSNLKSIIPGAHAWPKFTTNKSEKFEARFSMVEVLDSPSIFFNGMAGTQTAIAIAHGEGYADFSQTGNINEAVAAMRFIDNRGAATEAYPYNPNGSPQGLTSVTTPDGRFTVMMPHAERVFRTVQQSWHPEAWGEDSPWMRMFRNARKFVG</sequence>
<dbReference type="Gene3D" id="1.10.8.750">
    <property type="entry name" value="Phosphoribosylformylglycinamidine synthase, linker domain"/>
    <property type="match status" value="1"/>
</dbReference>
<evidence type="ECO:0000256" key="10">
    <source>
        <dbReference type="ARBA" id="ARBA00022962"/>
    </source>
</evidence>
<comment type="pathway">
    <text evidence="1 12">Purine metabolism; IMP biosynthesis via de novo pathway; 5-amino-1-(5-phospho-D-ribosyl)imidazole from N(2)-formyl-N(1)-(5-phospho-D-ribosyl)glycinamide: step 1/2.</text>
</comment>
<feature type="active site" evidence="12">
    <location>
        <position position="1316"/>
    </location>
</feature>
<dbReference type="GO" id="GO:0006189">
    <property type="term" value="P:'de novo' IMP biosynthetic process"/>
    <property type="evidence" value="ECO:0007669"/>
    <property type="project" value="UniProtKB-UniRule"/>
</dbReference>
<dbReference type="InterPro" id="IPR055181">
    <property type="entry name" value="FGAR-AT_PurM_N-like"/>
</dbReference>
<evidence type="ECO:0000256" key="8">
    <source>
        <dbReference type="ARBA" id="ARBA00022840"/>
    </source>
</evidence>
<feature type="active site" evidence="12">
    <location>
        <position position="1314"/>
    </location>
</feature>
<dbReference type="EC" id="6.3.5.3" evidence="12"/>
<evidence type="ECO:0000259" key="16">
    <source>
        <dbReference type="Pfam" id="PF22689"/>
    </source>
</evidence>
<feature type="binding site" evidence="12">
    <location>
        <begin position="320"/>
        <end position="331"/>
    </location>
    <ligand>
        <name>ATP</name>
        <dbReference type="ChEBI" id="CHEBI:30616"/>
    </ligand>
</feature>
<evidence type="ECO:0000256" key="4">
    <source>
        <dbReference type="ARBA" id="ARBA00022598"/>
    </source>
</evidence>
<feature type="domain" description="Phosphoribosylformylglycinamidine synthase N-terminal" evidence="15">
    <location>
        <begin position="35"/>
        <end position="163"/>
    </location>
</feature>
<reference evidence="17 18" key="1">
    <citation type="submission" date="2020-07" db="EMBL/GenBank/DDBJ databases">
        <title>Novel species isolated from subtropical streams in China.</title>
        <authorList>
            <person name="Lu H."/>
        </authorList>
    </citation>
    <scope>NUCLEOTIDE SEQUENCE [LARGE SCALE GENOMIC DNA]</scope>
    <source>
        <strain evidence="17 18">FT3S</strain>
    </source>
</reference>
<dbReference type="Pfam" id="PF13507">
    <property type="entry name" value="GATase_5"/>
    <property type="match status" value="1"/>
</dbReference>
<evidence type="ECO:0000256" key="3">
    <source>
        <dbReference type="ARBA" id="ARBA00022490"/>
    </source>
</evidence>
<comment type="subcellular location">
    <subcellularLocation>
        <location evidence="12">Cytoplasm</location>
    </subcellularLocation>
</comment>
<evidence type="ECO:0000256" key="2">
    <source>
        <dbReference type="ARBA" id="ARBA00008608"/>
    </source>
</evidence>
<keyword evidence="4 12" id="KW-0436">Ligase</keyword>
<dbReference type="InterPro" id="IPR036921">
    <property type="entry name" value="PurM-like_N_sf"/>
</dbReference>
<dbReference type="Gene3D" id="3.40.50.880">
    <property type="match status" value="1"/>
</dbReference>
<dbReference type="SUPFAM" id="SSF109736">
    <property type="entry name" value="FGAM synthase PurL, linker domain"/>
    <property type="match status" value="1"/>
</dbReference>
<dbReference type="GO" id="GO:0004642">
    <property type="term" value="F:phosphoribosylformylglycinamidine synthase activity"/>
    <property type="evidence" value="ECO:0007669"/>
    <property type="project" value="UniProtKB-UniRule"/>
</dbReference>
<comment type="catalytic activity">
    <reaction evidence="11 12">
        <text>N(2)-formyl-N(1)-(5-phospho-beta-D-ribosyl)glycinamide + L-glutamine + ATP + H2O = 2-formamido-N(1)-(5-O-phospho-beta-D-ribosyl)acetamidine + L-glutamate + ADP + phosphate + H(+)</text>
        <dbReference type="Rhea" id="RHEA:17129"/>
        <dbReference type="ChEBI" id="CHEBI:15377"/>
        <dbReference type="ChEBI" id="CHEBI:15378"/>
        <dbReference type="ChEBI" id="CHEBI:29985"/>
        <dbReference type="ChEBI" id="CHEBI:30616"/>
        <dbReference type="ChEBI" id="CHEBI:43474"/>
        <dbReference type="ChEBI" id="CHEBI:58359"/>
        <dbReference type="ChEBI" id="CHEBI:147286"/>
        <dbReference type="ChEBI" id="CHEBI:147287"/>
        <dbReference type="ChEBI" id="CHEBI:456216"/>
        <dbReference type="EC" id="6.3.5.3"/>
    </reaction>
</comment>
<dbReference type="FunFam" id="3.30.1330.10:FF:000005">
    <property type="entry name" value="Phosphoribosylformylglycinamidine synthase"/>
    <property type="match status" value="1"/>
</dbReference>
<dbReference type="Gene3D" id="3.30.1330.10">
    <property type="entry name" value="PurM-like, N-terminal domain"/>
    <property type="match status" value="2"/>
</dbReference>
<dbReference type="SUPFAM" id="SSF56042">
    <property type="entry name" value="PurM C-terminal domain-like"/>
    <property type="match status" value="2"/>
</dbReference>
<evidence type="ECO:0000256" key="11">
    <source>
        <dbReference type="ARBA" id="ARBA00052585"/>
    </source>
</evidence>
<evidence type="ECO:0000256" key="9">
    <source>
        <dbReference type="ARBA" id="ARBA00022842"/>
    </source>
</evidence>
<dbReference type="UniPathway" id="UPA00074">
    <property type="reaction ID" value="UER00128"/>
</dbReference>
<feature type="domain" description="Phosphoribosylformylglycinamidine synthase linker" evidence="14">
    <location>
        <begin position="184"/>
        <end position="233"/>
    </location>
</feature>
<keyword evidence="7 12" id="KW-0658">Purine biosynthesis</keyword>
<keyword evidence="18" id="KW-1185">Reference proteome</keyword>
<evidence type="ECO:0000256" key="1">
    <source>
        <dbReference type="ARBA" id="ARBA00004920"/>
    </source>
</evidence>
<feature type="binding site" evidence="12">
    <location>
        <position position="749"/>
    </location>
    <ligand>
        <name>Mg(2+)</name>
        <dbReference type="ChEBI" id="CHEBI:18420"/>
    </ligand>
</feature>
<feature type="domain" description="FGAR-AT PurM N-terminal-like" evidence="16">
    <location>
        <begin position="679"/>
        <end position="839"/>
    </location>
</feature>
<keyword evidence="6 12" id="KW-0547">Nucleotide-binding</keyword>
<dbReference type="Pfam" id="PF18076">
    <property type="entry name" value="FGAR-AT_N"/>
    <property type="match status" value="1"/>
</dbReference>
<dbReference type="SMART" id="SM01211">
    <property type="entry name" value="GATase_5"/>
    <property type="match status" value="1"/>
</dbReference>
<dbReference type="RefSeq" id="WP_182213228.1">
    <property type="nucleotide sequence ID" value="NZ_JACEZS010000001.1"/>
</dbReference>
<dbReference type="CDD" id="cd01740">
    <property type="entry name" value="GATase1_FGAR_AT"/>
    <property type="match status" value="1"/>
</dbReference>
<dbReference type="HAMAP" id="MF_00419">
    <property type="entry name" value="PurL_1"/>
    <property type="match status" value="1"/>
</dbReference>
<keyword evidence="5 12" id="KW-0479">Metal-binding</keyword>
<evidence type="ECO:0000313" key="17">
    <source>
        <dbReference type="EMBL" id="MBA5604058.1"/>
    </source>
</evidence>
<feature type="binding site" evidence="12">
    <location>
        <position position="918"/>
    </location>
    <ligand>
        <name>Mg(2+)</name>
        <dbReference type="ChEBI" id="CHEBI:18420"/>
    </ligand>
</feature>
<comment type="function">
    <text evidence="12">Phosphoribosylformylglycinamidine synthase involved in the purines biosynthetic pathway. Catalyzes the ATP-dependent conversion of formylglycinamide ribonucleotide (FGAR) and glutamine to yield formylglycinamidine ribonucleotide (FGAM) and glutamate.</text>
</comment>
<evidence type="ECO:0000256" key="5">
    <source>
        <dbReference type="ARBA" id="ARBA00022723"/>
    </source>
</evidence>
<evidence type="ECO:0000259" key="14">
    <source>
        <dbReference type="Pfam" id="PF18072"/>
    </source>
</evidence>
<feature type="binding site" evidence="12">
    <location>
        <position position="709"/>
    </location>
    <ligand>
        <name>ATP</name>
        <dbReference type="ChEBI" id="CHEBI:30616"/>
    </ligand>
</feature>
<feature type="binding site" evidence="12">
    <location>
        <position position="710"/>
    </location>
    <ligand>
        <name>Mg(2+)</name>
        <dbReference type="ChEBI" id="CHEBI:18420"/>
    </ligand>
</feature>
<comment type="similarity">
    <text evidence="2 12">In the N-terminal section; belongs to the FGAMS family.</text>
</comment>
<evidence type="ECO:0000256" key="7">
    <source>
        <dbReference type="ARBA" id="ARBA00022755"/>
    </source>
</evidence>
<name>A0A7W2EDR2_9BURK</name>
<dbReference type="GO" id="GO:0005524">
    <property type="term" value="F:ATP binding"/>
    <property type="evidence" value="ECO:0007669"/>
    <property type="project" value="UniProtKB-UniRule"/>
</dbReference>
<proteinExistence type="inferred from homology"/>
<evidence type="ECO:0000259" key="15">
    <source>
        <dbReference type="Pfam" id="PF18076"/>
    </source>
</evidence>
<dbReference type="FunFam" id="1.10.8.750:FF:000002">
    <property type="entry name" value="Phosphoribosylformylglycinamidine synthase"/>
    <property type="match status" value="1"/>
</dbReference>
<keyword evidence="9 12" id="KW-0460">Magnesium</keyword>
<dbReference type="GO" id="GO:0046872">
    <property type="term" value="F:metal ion binding"/>
    <property type="evidence" value="ECO:0007669"/>
    <property type="project" value="UniProtKB-KW"/>
</dbReference>
<dbReference type="Pfam" id="PF02769">
    <property type="entry name" value="AIRS_C"/>
    <property type="match status" value="2"/>
</dbReference>
<dbReference type="NCBIfam" id="NF003672">
    <property type="entry name" value="PRK05297.1"/>
    <property type="match status" value="1"/>
</dbReference>
<feature type="domain" description="PurM-like C-terminal" evidence="13">
    <location>
        <begin position="463"/>
        <end position="620"/>
    </location>
</feature>
<dbReference type="InterPro" id="IPR036604">
    <property type="entry name" value="PurS-like_sf"/>
</dbReference>
<dbReference type="Proteomes" id="UP000566711">
    <property type="component" value="Unassembled WGS sequence"/>
</dbReference>
<dbReference type="EMBL" id="JACEZS010000001">
    <property type="protein sequence ID" value="MBA5604058.1"/>
    <property type="molecule type" value="Genomic_DNA"/>
</dbReference>
<accession>A0A7W2EDR2</accession>
<keyword evidence="8 12" id="KW-0067">ATP-binding</keyword>
<feature type="binding site" evidence="12">
    <location>
        <position position="753"/>
    </location>
    <ligand>
        <name>Mg(2+)</name>
        <dbReference type="ChEBI" id="CHEBI:18420"/>
    </ligand>
</feature>
<dbReference type="InterPro" id="IPR040707">
    <property type="entry name" value="FGAR-AT_N"/>
</dbReference>
<dbReference type="GO" id="GO:0005737">
    <property type="term" value="C:cytoplasm"/>
    <property type="evidence" value="ECO:0007669"/>
    <property type="project" value="UniProtKB-SubCell"/>
</dbReference>
<dbReference type="Pfam" id="PF18072">
    <property type="entry name" value="FGAR-AT_linker"/>
    <property type="match status" value="1"/>
</dbReference>
<organism evidence="17 18">
    <name type="scientific">Rugamonas fusca</name>
    <dbReference type="NCBI Taxonomy" id="2758568"/>
    <lineage>
        <taxon>Bacteria</taxon>
        <taxon>Pseudomonadati</taxon>
        <taxon>Pseudomonadota</taxon>
        <taxon>Betaproteobacteria</taxon>
        <taxon>Burkholderiales</taxon>
        <taxon>Oxalobacteraceae</taxon>
        <taxon>Telluria group</taxon>
        <taxon>Rugamonas</taxon>
    </lineage>
</organism>
<feature type="active site" description="Nucleophile" evidence="12">
    <location>
        <position position="1193"/>
    </location>
</feature>
<dbReference type="FunFam" id="3.40.50.880:FF:000008">
    <property type="entry name" value="Phosphoribosylformylglycinamidine synthase"/>
    <property type="match status" value="1"/>
</dbReference>
<evidence type="ECO:0000256" key="12">
    <source>
        <dbReference type="HAMAP-Rule" id="MF_00419"/>
    </source>
</evidence>
<dbReference type="PROSITE" id="PS51273">
    <property type="entry name" value="GATASE_TYPE_1"/>
    <property type="match status" value="1"/>
</dbReference>
<keyword evidence="10 12" id="KW-0315">Glutamine amidotransferase</keyword>
<dbReference type="InterPro" id="IPR029062">
    <property type="entry name" value="Class_I_gatase-like"/>
</dbReference>
<comment type="subunit">
    <text evidence="12">Monomer.</text>
</comment>
<dbReference type="SUPFAM" id="SSF55326">
    <property type="entry name" value="PurM N-terminal domain-like"/>
    <property type="match status" value="2"/>
</dbReference>
<dbReference type="InterPro" id="IPR041609">
    <property type="entry name" value="PurL_linker"/>
</dbReference>